<reference evidence="1 2" key="1">
    <citation type="submission" date="2021-06" db="EMBL/GenBank/DDBJ databases">
        <authorList>
            <person name="Palmer J.M."/>
        </authorList>
    </citation>
    <scope>NUCLEOTIDE SEQUENCE [LARGE SCALE GENOMIC DNA]</scope>
    <source>
        <strain evidence="1 2">XC_2019</strain>
        <tissue evidence="1">Muscle</tissue>
    </source>
</reference>
<dbReference type="Proteomes" id="UP001434883">
    <property type="component" value="Unassembled WGS sequence"/>
</dbReference>
<accession>A0ABV0QFM7</accession>
<name>A0ABV0QFM7_9TELE</name>
<keyword evidence="2" id="KW-1185">Reference proteome</keyword>
<evidence type="ECO:0000313" key="2">
    <source>
        <dbReference type="Proteomes" id="UP001434883"/>
    </source>
</evidence>
<comment type="caution">
    <text evidence="1">The sequence shown here is derived from an EMBL/GenBank/DDBJ whole genome shotgun (WGS) entry which is preliminary data.</text>
</comment>
<sequence>MTSPRFIEFVCKHDEVLKCFVTSLFRRSSLGNLNKVTKLLPCTLWHPGKMHE</sequence>
<protein>
    <submittedName>
        <fullName evidence="1">Uncharacterized protein</fullName>
    </submittedName>
</protein>
<dbReference type="EMBL" id="JAHRIN010009451">
    <property type="protein sequence ID" value="MEQ2194621.1"/>
    <property type="molecule type" value="Genomic_DNA"/>
</dbReference>
<proteinExistence type="predicted"/>
<evidence type="ECO:0000313" key="1">
    <source>
        <dbReference type="EMBL" id="MEQ2194621.1"/>
    </source>
</evidence>
<gene>
    <name evidence="1" type="ORF">XENOCAPTIV_000542</name>
</gene>
<feature type="non-terminal residue" evidence="1">
    <location>
        <position position="1"/>
    </location>
</feature>
<organism evidence="1 2">
    <name type="scientific">Xenoophorus captivus</name>
    <dbReference type="NCBI Taxonomy" id="1517983"/>
    <lineage>
        <taxon>Eukaryota</taxon>
        <taxon>Metazoa</taxon>
        <taxon>Chordata</taxon>
        <taxon>Craniata</taxon>
        <taxon>Vertebrata</taxon>
        <taxon>Euteleostomi</taxon>
        <taxon>Actinopterygii</taxon>
        <taxon>Neopterygii</taxon>
        <taxon>Teleostei</taxon>
        <taxon>Neoteleostei</taxon>
        <taxon>Acanthomorphata</taxon>
        <taxon>Ovalentaria</taxon>
        <taxon>Atherinomorphae</taxon>
        <taxon>Cyprinodontiformes</taxon>
        <taxon>Goodeidae</taxon>
        <taxon>Xenoophorus</taxon>
    </lineage>
</organism>